<dbReference type="EMBL" id="VSSQ01023049">
    <property type="protein sequence ID" value="MPM69745.1"/>
    <property type="molecule type" value="Genomic_DNA"/>
</dbReference>
<gene>
    <name evidence="1" type="ORF">SDC9_116693</name>
</gene>
<reference evidence="1" key="1">
    <citation type="submission" date="2019-08" db="EMBL/GenBank/DDBJ databases">
        <authorList>
            <person name="Kucharzyk K."/>
            <person name="Murdoch R.W."/>
            <person name="Higgins S."/>
            <person name="Loffler F."/>
        </authorList>
    </citation>
    <scope>NUCLEOTIDE SEQUENCE</scope>
</reference>
<comment type="caution">
    <text evidence="1">The sequence shown here is derived from an EMBL/GenBank/DDBJ whole genome shotgun (WGS) entry which is preliminary data.</text>
</comment>
<name>A0A645BWX3_9ZZZZ</name>
<proteinExistence type="predicted"/>
<organism evidence="1">
    <name type="scientific">bioreactor metagenome</name>
    <dbReference type="NCBI Taxonomy" id="1076179"/>
    <lineage>
        <taxon>unclassified sequences</taxon>
        <taxon>metagenomes</taxon>
        <taxon>ecological metagenomes</taxon>
    </lineage>
</organism>
<accession>A0A645BWX3</accession>
<sequence>MREQKTLITSGIIEFLKIIQMYNLEKVELVHSQMVNLQRE</sequence>
<evidence type="ECO:0000313" key="1">
    <source>
        <dbReference type="EMBL" id="MPM69745.1"/>
    </source>
</evidence>
<dbReference type="AlphaFoldDB" id="A0A645BWX3"/>
<protein>
    <submittedName>
        <fullName evidence="1">Uncharacterized protein</fullName>
    </submittedName>
</protein>